<dbReference type="InterPro" id="IPR005162">
    <property type="entry name" value="Retrotrans_gag_dom"/>
</dbReference>
<feature type="compositionally biased region" description="Pro residues" evidence="1">
    <location>
        <begin position="318"/>
        <end position="331"/>
    </location>
</feature>
<evidence type="ECO:0000313" key="4">
    <source>
        <dbReference type="Proteomes" id="UP000235388"/>
    </source>
</evidence>
<dbReference type="PANTHER" id="PTHR15503:SF22">
    <property type="entry name" value="TRANSPOSON TY3-I GAG POLYPROTEIN"/>
    <property type="match status" value="1"/>
</dbReference>
<feature type="compositionally biased region" description="Basic and acidic residues" evidence="1">
    <location>
        <begin position="62"/>
        <end position="73"/>
    </location>
</feature>
<accession>A0A2N5SRS8</accession>
<dbReference type="EMBL" id="PGCJ01000883">
    <property type="protein sequence ID" value="PLW15931.1"/>
    <property type="molecule type" value="Genomic_DNA"/>
</dbReference>
<evidence type="ECO:0000259" key="2">
    <source>
        <dbReference type="Pfam" id="PF03732"/>
    </source>
</evidence>
<feature type="domain" description="Retrotransposon gag" evidence="2">
    <location>
        <begin position="163"/>
        <end position="266"/>
    </location>
</feature>
<protein>
    <recommendedName>
        <fullName evidence="2">Retrotransposon gag domain-containing protein</fullName>
    </recommendedName>
</protein>
<feature type="region of interest" description="Disordered" evidence="1">
    <location>
        <begin position="403"/>
        <end position="458"/>
    </location>
</feature>
<name>A0A2N5SRS8_9BASI</name>
<sequence length="651" mass="71352">MQSFHDATVDPKGDPPPDVTGQNQSEGRVDRLEQEVLGIRGDLSQLMRMMESTFSQNAAKPESAHQHPPDPHPHQAPHQGQETQAPFHPDPPAGFYPRMEPPRLSDVWFSGDSSQLLSFLRVIRDHLRPRVSFFESDTRRIIWISRHFGYGPSSQRKSSAPSPAENWYTSLITDNARRQGSFNPYGDLDGIAFTIPSLLSVEAFLEALISVFGDRFMKENAKRALMACKQGNSTIGEYNSRFSSLVYLVEDVEDARIERYVSGLNPRIISQAMSKEWRSANTLDARMDLATEAAAQLDLLSLLPSDSSTPNRQRPYSSAPPPGLSFPPPHSNLPFKDPNAMEIDATSVRRGSGPPSLMDLSRAICRQKNLCFRCLKPTAPNVHMGSLDCPHSGVTREQREAFVARHRPSSSTSIAAVQAEVSSDSSNSPAPPLTYRPQQDSHPDLTDHSPELSSSVENTPVLGNYQGFDEVYKEFSDLACATVEVPIATVHVRLDCSKKGRLLVPASFKGPDGSWVAANILVDTGAMANFISEEFVRRHNLALRARKSPIRCVGFDGREGIGGLVTQDWAGVIRLSTLDSKPVPLGSSFGVTRLGAIDAIFGLPWLDRQGWIASGSLKGGHQFTLGSTPLYVMESSPTGGKPEDELCTPSP</sequence>
<feature type="region of interest" description="Disordered" evidence="1">
    <location>
        <begin position="303"/>
        <end position="338"/>
    </location>
</feature>
<proteinExistence type="predicted"/>
<feature type="region of interest" description="Disordered" evidence="1">
    <location>
        <begin position="1"/>
        <end position="37"/>
    </location>
</feature>
<organism evidence="3 4">
    <name type="scientific">Puccinia coronata f. sp. avenae</name>
    <dbReference type="NCBI Taxonomy" id="200324"/>
    <lineage>
        <taxon>Eukaryota</taxon>
        <taxon>Fungi</taxon>
        <taxon>Dikarya</taxon>
        <taxon>Basidiomycota</taxon>
        <taxon>Pucciniomycotina</taxon>
        <taxon>Pucciniomycetes</taxon>
        <taxon>Pucciniales</taxon>
        <taxon>Pucciniaceae</taxon>
        <taxon>Puccinia</taxon>
    </lineage>
</organism>
<keyword evidence="4" id="KW-1185">Reference proteome</keyword>
<dbReference type="CDD" id="cd00303">
    <property type="entry name" value="retropepsin_like"/>
    <property type="match status" value="1"/>
</dbReference>
<dbReference type="Gene3D" id="2.40.70.10">
    <property type="entry name" value="Acid Proteases"/>
    <property type="match status" value="1"/>
</dbReference>
<feature type="compositionally biased region" description="Polar residues" evidence="1">
    <location>
        <begin position="409"/>
        <end position="428"/>
    </location>
</feature>
<dbReference type="PANTHER" id="PTHR15503">
    <property type="entry name" value="LDOC1 RELATED"/>
    <property type="match status" value="1"/>
</dbReference>
<dbReference type="InterPro" id="IPR032567">
    <property type="entry name" value="RTL1-rel"/>
</dbReference>
<gene>
    <name evidence="3" type="ORF">PCANC_16480</name>
</gene>
<evidence type="ECO:0000313" key="3">
    <source>
        <dbReference type="EMBL" id="PLW15931.1"/>
    </source>
</evidence>
<feature type="region of interest" description="Disordered" evidence="1">
    <location>
        <begin position="54"/>
        <end position="98"/>
    </location>
</feature>
<comment type="caution">
    <text evidence="3">The sequence shown here is derived from an EMBL/GenBank/DDBJ whole genome shotgun (WGS) entry which is preliminary data.</text>
</comment>
<dbReference type="Pfam" id="PF03732">
    <property type="entry name" value="Retrotrans_gag"/>
    <property type="match status" value="1"/>
</dbReference>
<dbReference type="InterPro" id="IPR021109">
    <property type="entry name" value="Peptidase_aspartic_dom_sf"/>
</dbReference>
<dbReference type="STRING" id="200324.A0A2N5SRS8"/>
<feature type="compositionally biased region" description="Basic and acidic residues" evidence="1">
    <location>
        <begin position="439"/>
        <end position="450"/>
    </location>
</feature>
<dbReference type="AlphaFoldDB" id="A0A2N5SRS8"/>
<evidence type="ECO:0000256" key="1">
    <source>
        <dbReference type="SAM" id="MobiDB-lite"/>
    </source>
</evidence>
<reference evidence="3 4" key="1">
    <citation type="submission" date="2017-11" db="EMBL/GenBank/DDBJ databases">
        <title>De novo assembly and phasing of dikaryotic genomes from two isolates of Puccinia coronata f. sp. avenae, the causal agent of oat crown rust.</title>
        <authorList>
            <person name="Miller M.E."/>
            <person name="Zhang Y."/>
            <person name="Omidvar V."/>
            <person name="Sperschneider J."/>
            <person name="Schwessinger B."/>
            <person name="Raley C."/>
            <person name="Palmer J.M."/>
            <person name="Garnica D."/>
            <person name="Upadhyaya N."/>
            <person name="Rathjen J."/>
            <person name="Taylor J.M."/>
            <person name="Park R.F."/>
            <person name="Dodds P.N."/>
            <person name="Hirsch C.D."/>
            <person name="Kianian S.F."/>
            <person name="Figueroa M."/>
        </authorList>
    </citation>
    <scope>NUCLEOTIDE SEQUENCE [LARGE SCALE GENOMIC DNA]</scope>
    <source>
        <strain evidence="3">12NC29</strain>
    </source>
</reference>
<dbReference type="OrthoDB" id="2273864at2759"/>
<dbReference type="Proteomes" id="UP000235388">
    <property type="component" value="Unassembled WGS sequence"/>
</dbReference>